<dbReference type="OrthoDB" id="7933758at2"/>
<evidence type="ECO:0000313" key="2">
    <source>
        <dbReference type="Proteomes" id="UP000199340"/>
    </source>
</evidence>
<dbReference type="RefSeq" id="WP_090029100.1">
    <property type="nucleotide sequence ID" value="NZ_FNEB01000006.1"/>
</dbReference>
<organism evidence="1 2">
    <name type="scientific">Lutimaribacter saemankumensis</name>
    <dbReference type="NCBI Taxonomy" id="490829"/>
    <lineage>
        <taxon>Bacteria</taxon>
        <taxon>Pseudomonadati</taxon>
        <taxon>Pseudomonadota</taxon>
        <taxon>Alphaproteobacteria</taxon>
        <taxon>Rhodobacterales</taxon>
        <taxon>Roseobacteraceae</taxon>
        <taxon>Lutimaribacter</taxon>
    </lineage>
</organism>
<proteinExistence type="predicted"/>
<sequence length="60" mass="6757">MDAIQTTQYARALMQARGSKAIAEAAQRMRENEAKGNTAEAENWRRIRLALAEMRGPHQS</sequence>
<protein>
    <submittedName>
        <fullName evidence="1">Uncharacterized protein</fullName>
    </submittedName>
</protein>
<name>A0A1G8PH36_9RHOB</name>
<dbReference type="AlphaFoldDB" id="A0A1G8PH36"/>
<keyword evidence="2" id="KW-1185">Reference proteome</keyword>
<dbReference type="EMBL" id="FNEB01000006">
    <property type="protein sequence ID" value="SDI91809.1"/>
    <property type="molecule type" value="Genomic_DNA"/>
</dbReference>
<evidence type="ECO:0000313" key="1">
    <source>
        <dbReference type="EMBL" id="SDI91809.1"/>
    </source>
</evidence>
<dbReference type="Proteomes" id="UP000199340">
    <property type="component" value="Unassembled WGS sequence"/>
</dbReference>
<dbReference type="STRING" id="490829.SAMN05421850_106225"/>
<accession>A0A1G8PH36</accession>
<gene>
    <name evidence="1" type="ORF">SAMN05421850_106225</name>
</gene>
<reference evidence="1 2" key="1">
    <citation type="submission" date="2016-10" db="EMBL/GenBank/DDBJ databases">
        <authorList>
            <person name="de Groot N.N."/>
        </authorList>
    </citation>
    <scope>NUCLEOTIDE SEQUENCE [LARGE SCALE GENOMIC DNA]</scope>
    <source>
        <strain evidence="1 2">DSM 28010</strain>
    </source>
</reference>